<comment type="similarity">
    <text evidence="2 10">Belongs to the ABC-2 integral membrane protein family.</text>
</comment>
<keyword evidence="9" id="KW-0802">TPR repeat</keyword>
<proteinExistence type="inferred from homology"/>
<dbReference type="Pfam" id="PF13181">
    <property type="entry name" value="TPR_8"/>
    <property type="match status" value="1"/>
</dbReference>
<protein>
    <recommendedName>
        <fullName evidence="10">Transport permease protein</fullName>
    </recommendedName>
</protein>
<sequence>MTANNSDVDSFNALMSRLADVNDLNEAIQLLKQIAPFYRKEVSFLVTLRDKCHTIGLISVATKFAKEVVEINPTSENFRIVSGLLEKQGQYKQAIPYAREAVSLSQDSPALYIHLGILCSLGGDFRAAKNVMLRALDFVPSDVDALHHAGYSSEMLGEFDDAVGFATRIYEFDNSKLSYAIHAANLMIRQGKCLEAAEYLEEIIAGGNRSSAIHRTCSGAFSQIGEYKRATEHAVLATELDPNIAEYQLHLSCVLFESAQYRGAYDAAKTALRLDPDNWGIKRHIVTVCLELGENTEAVTHVAELLKVHPDNEEYAQCMQHVLFQRADSSIGTGELLASKAQRGERHLFRAPTLSYSVASYLRVIRATFLREIRAKFGETRLGYLWVLVEPMIHMVVLAVVFQFTMKGSPPLGNSFFFFYFTGLIPYQLFIHTCESVSATVAQNKPLLNLPPVTNLSTMYSRSLLELYTATLVILIFTIGFLFFSVNALPKNFYSVSGALMMTWLLALGIGMINAVVMSYFHAWHHIFQIIQRFLYFTSGIFYVPGAMDLHIREILWWNPLLHSVDWFRTGYFEMYQPPWLSIEFLGLSTAVALAAGLLLEASSRKSLRRTV</sequence>
<organism evidence="12 13">
    <name type="scientific">Agrobacterium larrymoorei</name>
    <dbReference type="NCBI Taxonomy" id="160699"/>
    <lineage>
        <taxon>Bacteria</taxon>
        <taxon>Pseudomonadati</taxon>
        <taxon>Pseudomonadota</taxon>
        <taxon>Alphaproteobacteria</taxon>
        <taxon>Hyphomicrobiales</taxon>
        <taxon>Rhizobiaceae</taxon>
        <taxon>Rhizobium/Agrobacterium group</taxon>
        <taxon>Agrobacterium</taxon>
    </lineage>
</organism>
<evidence type="ECO:0000313" key="12">
    <source>
        <dbReference type="EMBL" id="MDQ1184625.1"/>
    </source>
</evidence>
<dbReference type="SMART" id="SM00028">
    <property type="entry name" value="TPR"/>
    <property type="match status" value="3"/>
</dbReference>
<feature type="transmembrane region" description="Helical" evidence="10">
    <location>
        <begin position="467"/>
        <end position="489"/>
    </location>
</feature>
<keyword evidence="3 10" id="KW-0813">Transport</keyword>
<keyword evidence="4 10" id="KW-1003">Cell membrane</keyword>
<evidence type="ECO:0000256" key="2">
    <source>
        <dbReference type="ARBA" id="ARBA00007783"/>
    </source>
</evidence>
<dbReference type="RefSeq" id="WP_306930291.1">
    <property type="nucleotide sequence ID" value="NZ_JAUTBL010000002.1"/>
</dbReference>
<feature type="transmembrane region" description="Helical" evidence="10">
    <location>
        <begin position="534"/>
        <end position="552"/>
    </location>
</feature>
<dbReference type="PRINTS" id="PR00164">
    <property type="entry name" value="ABC2TRNSPORT"/>
</dbReference>
<dbReference type="PROSITE" id="PS51012">
    <property type="entry name" value="ABC_TM2"/>
    <property type="match status" value="1"/>
</dbReference>
<feature type="repeat" description="TPR" evidence="9">
    <location>
        <begin position="245"/>
        <end position="278"/>
    </location>
</feature>
<dbReference type="InterPro" id="IPR019734">
    <property type="entry name" value="TPR_rpt"/>
</dbReference>
<keyword evidence="6 10" id="KW-0812">Transmembrane</keyword>
<feature type="transmembrane region" description="Helical" evidence="10">
    <location>
        <begin position="580"/>
        <end position="600"/>
    </location>
</feature>
<dbReference type="Proteomes" id="UP001224781">
    <property type="component" value="Unassembled WGS sequence"/>
</dbReference>
<accession>A0ABU0UI48</accession>
<keyword evidence="5" id="KW-0997">Cell inner membrane</keyword>
<gene>
    <name evidence="12" type="ORF">QE408_001768</name>
</gene>
<evidence type="ECO:0000256" key="6">
    <source>
        <dbReference type="ARBA" id="ARBA00022692"/>
    </source>
</evidence>
<dbReference type="InterPro" id="IPR047817">
    <property type="entry name" value="ABC2_TM_bact-type"/>
</dbReference>
<keyword evidence="7 10" id="KW-1133">Transmembrane helix</keyword>
<evidence type="ECO:0000256" key="3">
    <source>
        <dbReference type="ARBA" id="ARBA00022448"/>
    </source>
</evidence>
<evidence type="ECO:0000256" key="4">
    <source>
        <dbReference type="ARBA" id="ARBA00022475"/>
    </source>
</evidence>
<evidence type="ECO:0000256" key="10">
    <source>
        <dbReference type="RuleBase" id="RU361157"/>
    </source>
</evidence>
<feature type="transmembrane region" description="Helical" evidence="10">
    <location>
        <begin position="384"/>
        <end position="406"/>
    </location>
</feature>
<name>A0ABU0UI48_9HYPH</name>
<dbReference type="Gene3D" id="1.25.40.10">
    <property type="entry name" value="Tetratricopeptide repeat domain"/>
    <property type="match status" value="1"/>
</dbReference>
<comment type="caution">
    <text evidence="12">The sequence shown here is derived from an EMBL/GenBank/DDBJ whole genome shotgun (WGS) entry which is preliminary data.</text>
</comment>
<feature type="transmembrane region" description="Helical" evidence="10">
    <location>
        <begin position="501"/>
        <end position="522"/>
    </location>
</feature>
<dbReference type="Pfam" id="PF14559">
    <property type="entry name" value="TPR_19"/>
    <property type="match status" value="1"/>
</dbReference>
<feature type="domain" description="ABC transmembrane type-2" evidence="11">
    <location>
        <begin position="382"/>
        <end position="604"/>
    </location>
</feature>
<comment type="subcellular location">
    <subcellularLocation>
        <location evidence="1 10">Cell inner membrane</location>
        <topology evidence="1 10">Multi-pass membrane protein</topology>
    </subcellularLocation>
</comment>
<keyword evidence="8 10" id="KW-0472">Membrane</keyword>
<feature type="transmembrane region" description="Helical" evidence="10">
    <location>
        <begin position="412"/>
        <end position="430"/>
    </location>
</feature>
<evidence type="ECO:0000256" key="9">
    <source>
        <dbReference type="PROSITE-ProRule" id="PRU00339"/>
    </source>
</evidence>
<evidence type="ECO:0000256" key="5">
    <source>
        <dbReference type="ARBA" id="ARBA00022519"/>
    </source>
</evidence>
<dbReference type="SUPFAM" id="SSF48452">
    <property type="entry name" value="TPR-like"/>
    <property type="match status" value="1"/>
</dbReference>
<dbReference type="Pfam" id="PF01061">
    <property type="entry name" value="ABC2_membrane"/>
    <property type="match status" value="1"/>
</dbReference>
<keyword evidence="13" id="KW-1185">Reference proteome</keyword>
<evidence type="ECO:0000256" key="8">
    <source>
        <dbReference type="ARBA" id="ARBA00023136"/>
    </source>
</evidence>
<evidence type="ECO:0000313" key="13">
    <source>
        <dbReference type="Proteomes" id="UP001224781"/>
    </source>
</evidence>
<dbReference type="EMBL" id="JAUTBL010000002">
    <property type="protein sequence ID" value="MDQ1184625.1"/>
    <property type="molecule type" value="Genomic_DNA"/>
</dbReference>
<dbReference type="PANTHER" id="PTHR30413">
    <property type="entry name" value="INNER MEMBRANE TRANSPORT PERMEASE"/>
    <property type="match status" value="1"/>
</dbReference>
<evidence type="ECO:0000259" key="11">
    <source>
        <dbReference type="PROSITE" id="PS51012"/>
    </source>
</evidence>
<dbReference type="PROSITE" id="PS50005">
    <property type="entry name" value="TPR"/>
    <property type="match status" value="1"/>
</dbReference>
<evidence type="ECO:0000256" key="1">
    <source>
        <dbReference type="ARBA" id="ARBA00004429"/>
    </source>
</evidence>
<dbReference type="PANTHER" id="PTHR30413:SF8">
    <property type="entry name" value="TRANSPORT PERMEASE PROTEIN"/>
    <property type="match status" value="1"/>
</dbReference>
<dbReference type="InterPro" id="IPR013525">
    <property type="entry name" value="ABC2_TM"/>
</dbReference>
<evidence type="ECO:0000256" key="7">
    <source>
        <dbReference type="ARBA" id="ARBA00022989"/>
    </source>
</evidence>
<reference evidence="12 13" key="1">
    <citation type="submission" date="2023-07" db="EMBL/GenBank/DDBJ databases">
        <title>Functional and genomic diversity of the sorghum phyllosphere microbiome.</title>
        <authorList>
            <person name="Shade A."/>
        </authorList>
    </citation>
    <scope>NUCLEOTIDE SEQUENCE [LARGE SCALE GENOMIC DNA]</scope>
    <source>
        <strain evidence="12 13">SORGH_AS_1126</strain>
    </source>
</reference>
<dbReference type="InterPro" id="IPR000412">
    <property type="entry name" value="ABC_2_transport"/>
</dbReference>
<dbReference type="InterPro" id="IPR011990">
    <property type="entry name" value="TPR-like_helical_dom_sf"/>
</dbReference>